<feature type="coiled-coil region" evidence="13">
    <location>
        <begin position="914"/>
        <end position="948"/>
    </location>
</feature>
<feature type="binding site" evidence="12">
    <location>
        <position position="536"/>
    </location>
    <ligand>
        <name>Mg(2+)</name>
        <dbReference type="ChEBI" id="CHEBI:18420"/>
        <label>1</label>
    </ligand>
</feature>
<evidence type="ECO:0000313" key="15">
    <source>
        <dbReference type="EMBL" id="RXK02066.1"/>
    </source>
</evidence>
<sequence length="1164" mass="136522">MKKVLGLDIGTNSIGFSLNEIEIKNEQTVFNELTSNSIIFSEYIKAEDRRKFRSGRRRNERNSRRKQIVRKLLCDFNFADKLIVSQPIKYFNKLSQKQNPYILREVAVNGKSLSKDEFTFALYTIISRRGYSNQFKTEESKDDGAITEPIKKNKTIYLENKLTIPSLVLLNKKTELEKDGFINVAIRNKKDDYTNSIGREFWEEELEKLLHSQKNNIELFENSEKYETFKNKLLYGVNENSLGQFEQRPLKSMEDMVGYCSFYNIYHQNPQKRVAKSHISSIEFTLRQRIENSKELIFNDKTGEIFTPSKEEIENTIELWLKKPPTQTINTKNVFDKAGLKNIKIKTTDKQDDTILDIKLHTQLLEIFKTANIDIFEKHRDLYTKILEKIHYFVNKDQIVKEIKKVDIQNILSDETIDRLSKVDKGTKEAYSSFSLLFIDEILQKLRDGKTYQDSLTQLGYFRKYLDITPYDYLPPLNPSKDDIKWLEKNIKNFKVEHLFYQPLVSPNVKRVISILRRLINDLIKKYGKIDQIIIETARELNSKTEEDNIKESQANSRKEIKEAEKLLEANKYEVTNKNIERARLFTEQKARCLYSGDPMTLEEALDETVSEVEHFIPRSKIWINSYKNKILVFKKYNQNKSDTHPITYLKSKNAWEDFQHRVNENLLNKSKINWLTNEDNINNIWNNEKLEDRFLNDTRSATKIIANYLEHYLYPKQNEHGKGETNDKLIRVTGKAISELKRLWGINKVQPKNENDKKDRTTNYHHTIDAIVISLLNSSAKKALNDFFKQNENGFKTKAILENLSARFPKTKEGISLVDFVKEKVTKYENDELYICPIMKKRDNIVGFKDGNIKLYWDEEKEIFCQIDKKNIDKNLLFDQNGKDVNDSEVKKRVEDLIKSLDLPKQNNIKNAIENYKEILLQTRTKIKDLEEQIKELKGNLPNKKDYIETPETIDIKEKMKLLTDEKQIQIDIQNQPCFFLTNKGQKQIIRNIKIKTKEASKVDSIIITDKTQTSRVKRLTKDIYDELKSTQTPFVAKLNDTTLNVDLYNTVKGQVIGLNYFSSIKNNIEPKIYETKISLIKNYEDKITISKGDLLEIENLKDNTKKYYVFNGGGKISAGNNKLVLKSINTKNEFQITLNKDTIAKKVFINYQGDISYEEFKK</sequence>
<evidence type="ECO:0000256" key="4">
    <source>
        <dbReference type="ARBA" id="ARBA00022759"/>
    </source>
</evidence>
<evidence type="ECO:0000256" key="10">
    <source>
        <dbReference type="ARBA" id="ARBA00023211"/>
    </source>
</evidence>
<comment type="domain">
    <text evidence="12">Has 2 endonuclease domains. The discontinuous RuvC-like domain cleaves the target DNA noncomplementary to crRNA while the HNH nuclease domain cleaves the target DNA complementary to crRNA.</text>
</comment>
<evidence type="ECO:0000256" key="9">
    <source>
        <dbReference type="ARBA" id="ARBA00023125"/>
    </source>
</evidence>
<accession>A0A4Q1AHA1</accession>
<dbReference type="GO" id="GO:0016787">
    <property type="term" value="F:hydrolase activity"/>
    <property type="evidence" value="ECO:0007669"/>
    <property type="project" value="UniProtKB-KW"/>
</dbReference>
<dbReference type="Gene3D" id="3.30.420.10">
    <property type="entry name" value="Ribonuclease H-like superfamily/Ribonuclease H"/>
    <property type="match status" value="3"/>
</dbReference>
<keyword evidence="9 12" id="KW-0238">DNA-binding</keyword>
<comment type="cofactor">
    <cofactor evidence="1 12">
        <name>Mg(2+)</name>
        <dbReference type="ChEBI" id="CHEBI:18420"/>
    </cofactor>
</comment>
<dbReference type="GO" id="GO:0003723">
    <property type="term" value="F:RNA binding"/>
    <property type="evidence" value="ECO:0007669"/>
    <property type="project" value="UniProtKB-UniRule"/>
</dbReference>
<evidence type="ECO:0000256" key="11">
    <source>
        <dbReference type="ARBA" id="ARBA00046380"/>
    </source>
</evidence>
<comment type="function">
    <text evidence="12">CRISPR (clustered regularly interspaced short palindromic repeat) is an adaptive immune system that provides protection against mobile genetic elements (viruses, transposable elements and conjugative plasmids). CRISPR clusters contain spacers, sequences complementary to antecedent mobile elements, and target invading nucleic acids. CRISPR clusters are transcribed and processed into CRISPR RNA (crRNA). In type II CRISPR systems correct processing of pre-crRNA requires a trans-encoded small RNA (tracrRNA), endogenous ribonuclease 3 (rnc) and this protein. The tracrRNA serves as a guide for ribonuclease 3-aided processing of pre-crRNA. Subsequently Cas9/crRNA/tracrRNA endonucleolytically cleaves linear or circular dsDNA target complementary to the spacer; Cas9 is inactive in the absence of the 2 guide RNAs (gRNA). Cas9 recognizes the protospacer adjacent motif (PAM) in the CRISPR repeat sequences to help distinguish self versus nonself, as targets within the bacterial CRISPR locus do not have PAMs. PAM recognition is also required for catalytic activity.</text>
</comment>
<evidence type="ECO:0000256" key="7">
    <source>
        <dbReference type="ARBA" id="ARBA00022884"/>
    </source>
</evidence>
<keyword evidence="4 12" id="KW-0255">Endonuclease</keyword>
<keyword evidence="7 12" id="KW-0694">RNA-binding</keyword>
<dbReference type="InterPro" id="IPR036397">
    <property type="entry name" value="RNaseH_sf"/>
</dbReference>
<feature type="binding site" evidence="12">
    <location>
        <position position="540"/>
    </location>
    <ligand>
        <name>Mg(2+)</name>
        <dbReference type="ChEBI" id="CHEBI:18420"/>
        <label>2</label>
    </ligand>
</feature>
<gene>
    <name evidence="12 15" type="primary">cas9</name>
    <name evidence="15" type="ORF">CRV07_14210</name>
</gene>
<keyword evidence="5 12" id="KW-0378">Hydrolase</keyword>
<evidence type="ECO:0000256" key="3">
    <source>
        <dbReference type="ARBA" id="ARBA00022723"/>
    </source>
</evidence>
<dbReference type="NCBIfam" id="TIGR01865">
    <property type="entry name" value="cas_Csn1"/>
    <property type="match status" value="1"/>
</dbReference>
<dbReference type="Pfam" id="PF18541">
    <property type="entry name" value="RuvC_III"/>
    <property type="match status" value="1"/>
</dbReference>
<name>A0A4Q1AHA1_9BACT</name>
<protein>
    <recommendedName>
        <fullName evidence="12">CRISPR-associated endonuclease Cas9</fullName>
        <ecNumber evidence="12">3.1.-.-</ecNumber>
    </recommendedName>
</protein>
<evidence type="ECO:0000259" key="14">
    <source>
        <dbReference type="PROSITE" id="PS51749"/>
    </source>
</evidence>
<dbReference type="GO" id="GO:0046872">
    <property type="term" value="F:metal ion binding"/>
    <property type="evidence" value="ECO:0007669"/>
    <property type="project" value="UniProtKB-UniRule"/>
</dbReference>
<keyword evidence="6 12" id="KW-0460">Magnesium</keyword>
<dbReference type="OrthoDB" id="9777169at2"/>
<evidence type="ECO:0000256" key="1">
    <source>
        <dbReference type="ARBA" id="ARBA00001946"/>
    </source>
</evidence>
<dbReference type="Pfam" id="PF13395">
    <property type="entry name" value="HNH_4"/>
    <property type="match status" value="1"/>
</dbReference>
<dbReference type="GO" id="GO:0004519">
    <property type="term" value="F:endonuclease activity"/>
    <property type="evidence" value="ECO:0007669"/>
    <property type="project" value="UniProtKB-UniRule"/>
</dbReference>
<feature type="binding site" evidence="12">
    <location>
        <position position="767"/>
    </location>
    <ligand>
        <name>Mg(2+)</name>
        <dbReference type="ChEBI" id="CHEBI:18420"/>
        <label>2</label>
    </ligand>
</feature>
<proteinExistence type="inferred from homology"/>
<evidence type="ECO:0000256" key="13">
    <source>
        <dbReference type="SAM" id="Coils"/>
    </source>
</evidence>
<feature type="active site" description="For RuvC-like nuclease domain" evidence="12">
    <location>
        <position position="8"/>
    </location>
</feature>
<dbReference type="PROSITE" id="PS51749">
    <property type="entry name" value="HNH_CAS9"/>
    <property type="match status" value="1"/>
</dbReference>
<dbReference type="GO" id="GO:0043571">
    <property type="term" value="P:maintenance of CRISPR repeat elements"/>
    <property type="evidence" value="ECO:0007669"/>
    <property type="project" value="UniProtKB-UniRule"/>
</dbReference>
<dbReference type="AlphaFoldDB" id="A0A4Q1AHA1"/>
<keyword evidence="16" id="KW-1185">Reference proteome</keyword>
<feature type="active site" description="Proton acceptor for HNH nuclease domain" evidence="12">
    <location>
        <position position="615"/>
    </location>
</feature>
<dbReference type="RefSeq" id="WP_129088268.1">
    <property type="nucleotide sequence ID" value="NZ_CP053836.1"/>
</dbReference>
<keyword evidence="13" id="KW-0175">Coiled coil</keyword>
<feature type="binding site" evidence="12">
    <location>
        <position position="8"/>
    </location>
    <ligand>
        <name>Mg(2+)</name>
        <dbReference type="ChEBI" id="CHEBI:18420"/>
        <label>2</label>
    </ligand>
</feature>
<dbReference type="InterPro" id="IPR028629">
    <property type="entry name" value="Cas9"/>
</dbReference>
<dbReference type="InterPro" id="IPR041383">
    <property type="entry name" value="RuvC_III"/>
</dbReference>
<evidence type="ECO:0000256" key="5">
    <source>
        <dbReference type="ARBA" id="ARBA00022801"/>
    </source>
</evidence>
<evidence type="ECO:0000256" key="12">
    <source>
        <dbReference type="HAMAP-Rule" id="MF_01480"/>
    </source>
</evidence>
<keyword evidence="2 12" id="KW-0540">Nuclease</keyword>
<keyword evidence="10" id="KW-0464">Manganese</keyword>
<feature type="domain" description="HNH Cas9-type" evidence="14">
    <location>
        <begin position="539"/>
        <end position="696"/>
    </location>
</feature>
<evidence type="ECO:0000256" key="2">
    <source>
        <dbReference type="ARBA" id="ARBA00022722"/>
    </source>
</evidence>
<dbReference type="InterPro" id="IPR003615">
    <property type="entry name" value="HNH_nuc"/>
</dbReference>
<dbReference type="GO" id="GO:0051607">
    <property type="term" value="P:defense response to virus"/>
    <property type="evidence" value="ECO:0007669"/>
    <property type="project" value="UniProtKB-UniRule"/>
</dbReference>
<keyword evidence="8 12" id="KW-0051">Antiviral defense</keyword>
<comment type="caution">
    <text evidence="15">The sequence shown here is derived from an EMBL/GenBank/DDBJ whole genome shotgun (WGS) entry which is preliminary data.</text>
</comment>
<dbReference type="InterPro" id="IPR033114">
    <property type="entry name" value="HNH_CAS9"/>
</dbReference>
<dbReference type="HAMAP" id="MF_01480">
    <property type="entry name" value="Cas9"/>
    <property type="match status" value="1"/>
</dbReference>
<evidence type="ECO:0000256" key="6">
    <source>
        <dbReference type="ARBA" id="ARBA00022842"/>
    </source>
</evidence>
<evidence type="ECO:0000256" key="8">
    <source>
        <dbReference type="ARBA" id="ARBA00023118"/>
    </source>
</evidence>
<comment type="subunit">
    <text evidence="11 12">Monomer. Binds crRNA and tracrRNA.</text>
</comment>
<dbReference type="Proteomes" id="UP000289758">
    <property type="component" value="Unassembled WGS sequence"/>
</dbReference>
<feature type="binding site" evidence="12">
    <location>
        <position position="540"/>
    </location>
    <ligand>
        <name>Mg(2+)</name>
        <dbReference type="ChEBI" id="CHEBI:18420"/>
        <label>1</label>
    </ligand>
</feature>
<reference evidence="15 16" key="1">
    <citation type="submission" date="2017-10" db="EMBL/GenBank/DDBJ databases">
        <title>Genomics of the genus Arcobacter.</title>
        <authorList>
            <person name="Perez-Cataluna A."/>
            <person name="Figueras M.J."/>
        </authorList>
    </citation>
    <scope>NUCLEOTIDE SEQUENCE [LARGE SCALE GENOMIC DNA]</scope>
    <source>
        <strain evidence="15 16">CECT 8441</strain>
    </source>
</reference>
<dbReference type="GO" id="GO:0003677">
    <property type="term" value="F:DNA binding"/>
    <property type="evidence" value="ECO:0007669"/>
    <property type="project" value="UniProtKB-UniRule"/>
</dbReference>
<evidence type="ECO:0000313" key="16">
    <source>
        <dbReference type="Proteomes" id="UP000289758"/>
    </source>
</evidence>
<feature type="binding site" evidence="12">
    <location>
        <position position="8"/>
    </location>
    <ligand>
        <name>Mg(2+)</name>
        <dbReference type="ChEBI" id="CHEBI:18420"/>
        <label>1</label>
    </ligand>
</feature>
<dbReference type="EC" id="3.1.-.-" evidence="12"/>
<keyword evidence="3 12" id="KW-0479">Metal-binding</keyword>
<dbReference type="EMBL" id="PDKK01000018">
    <property type="protein sequence ID" value="RXK02066.1"/>
    <property type="molecule type" value="Genomic_DNA"/>
</dbReference>
<organism evidence="15 16">
    <name type="scientific">Halarcobacter ebronensis</name>
    <dbReference type="NCBI Taxonomy" id="1462615"/>
    <lineage>
        <taxon>Bacteria</taxon>
        <taxon>Pseudomonadati</taxon>
        <taxon>Campylobacterota</taxon>
        <taxon>Epsilonproteobacteria</taxon>
        <taxon>Campylobacterales</taxon>
        <taxon>Arcobacteraceae</taxon>
        <taxon>Halarcobacter</taxon>
    </lineage>
</organism>
<comment type="similarity">
    <text evidence="12">Belongs to the CRISPR-associated Cas9 family.</text>
</comment>